<evidence type="ECO:0000259" key="3">
    <source>
        <dbReference type="Pfam" id="PF12850"/>
    </source>
</evidence>
<reference evidence="4 5" key="1">
    <citation type="submission" date="2019-03" db="EMBL/GenBank/DDBJ databases">
        <title>Genomic Encyclopedia of Type Strains, Phase IV (KMG-IV): sequencing the most valuable type-strain genomes for metagenomic binning, comparative biology and taxonomic classification.</title>
        <authorList>
            <person name="Goeker M."/>
        </authorList>
    </citation>
    <scope>NUCLEOTIDE SEQUENCE [LARGE SCALE GENOMIC DNA]</scope>
    <source>
        <strain evidence="4 5">DSM 100055</strain>
    </source>
</reference>
<evidence type="ECO:0000313" key="4">
    <source>
        <dbReference type="EMBL" id="TDT69226.1"/>
    </source>
</evidence>
<dbReference type="PANTHER" id="PTHR42850:SF2">
    <property type="entry name" value="BLL5683 PROTEIN"/>
    <property type="match status" value="1"/>
</dbReference>
<dbReference type="InterPro" id="IPR000979">
    <property type="entry name" value="Phosphodiesterase_MJ0936/Vps29"/>
</dbReference>
<keyword evidence="5" id="KW-1185">Reference proteome</keyword>
<evidence type="ECO:0000256" key="2">
    <source>
        <dbReference type="RuleBase" id="RU362039"/>
    </source>
</evidence>
<evidence type="ECO:0000313" key="5">
    <source>
        <dbReference type="Proteomes" id="UP000294678"/>
    </source>
</evidence>
<comment type="similarity">
    <text evidence="1 2">Belongs to the metallophosphoesterase superfamily. YfcE family.</text>
</comment>
<dbReference type="GO" id="GO:0046872">
    <property type="term" value="F:metal ion binding"/>
    <property type="evidence" value="ECO:0007669"/>
    <property type="project" value="UniProtKB-KW"/>
</dbReference>
<dbReference type="AlphaFoldDB" id="A0AA46I596"/>
<feature type="domain" description="Calcineurin-like phosphoesterase" evidence="3">
    <location>
        <begin position="1"/>
        <end position="188"/>
    </location>
</feature>
<dbReference type="EC" id="3.1.4.-" evidence="2"/>
<protein>
    <recommendedName>
        <fullName evidence="2">Phosphoesterase</fullName>
        <ecNumber evidence="2">3.1.4.-</ecNumber>
    </recommendedName>
</protein>
<dbReference type="PANTHER" id="PTHR42850">
    <property type="entry name" value="METALLOPHOSPHOESTERASE"/>
    <property type="match status" value="1"/>
</dbReference>
<dbReference type="Pfam" id="PF12850">
    <property type="entry name" value="Metallophos_2"/>
    <property type="match status" value="1"/>
</dbReference>
<dbReference type="GO" id="GO:0005737">
    <property type="term" value="C:cytoplasm"/>
    <property type="evidence" value="ECO:0007669"/>
    <property type="project" value="TreeGrafter"/>
</dbReference>
<proteinExistence type="inferred from homology"/>
<dbReference type="InterPro" id="IPR024654">
    <property type="entry name" value="Calcineurin-like_PHP_lpxH"/>
</dbReference>
<organism evidence="4 5">
    <name type="scientific">Hypnocyclicus thermotrophus</name>
    <dbReference type="NCBI Taxonomy" id="1627895"/>
    <lineage>
        <taxon>Bacteria</taxon>
        <taxon>Fusobacteriati</taxon>
        <taxon>Fusobacteriota</taxon>
        <taxon>Fusobacteriia</taxon>
        <taxon>Fusobacteriales</taxon>
        <taxon>Fusobacteriaceae</taxon>
        <taxon>Hypnocyclicus</taxon>
    </lineage>
</organism>
<dbReference type="InterPro" id="IPR029052">
    <property type="entry name" value="Metallo-depent_PP-like"/>
</dbReference>
<dbReference type="RefSeq" id="WP_134113436.1">
    <property type="nucleotide sequence ID" value="NZ_SOBG01000006.1"/>
</dbReference>
<dbReference type="InterPro" id="IPR011152">
    <property type="entry name" value="Pesterase_MJ0912"/>
</dbReference>
<dbReference type="GO" id="GO:0016791">
    <property type="term" value="F:phosphatase activity"/>
    <property type="evidence" value="ECO:0007669"/>
    <property type="project" value="TreeGrafter"/>
</dbReference>
<dbReference type="Gene3D" id="3.60.21.10">
    <property type="match status" value="1"/>
</dbReference>
<dbReference type="NCBIfam" id="TIGR00040">
    <property type="entry name" value="yfcE"/>
    <property type="match status" value="1"/>
</dbReference>
<dbReference type="InterPro" id="IPR050126">
    <property type="entry name" value="Ap4A_hydrolase"/>
</dbReference>
<name>A0AA46I596_9FUSO</name>
<keyword evidence="2" id="KW-0479">Metal-binding</keyword>
<dbReference type="SUPFAM" id="SSF56300">
    <property type="entry name" value="Metallo-dependent phosphatases"/>
    <property type="match status" value="1"/>
</dbReference>
<dbReference type="PIRSF" id="PIRSF000883">
    <property type="entry name" value="Pesterase_MJ0912"/>
    <property type="match status" value="1"/>
</dbReference>
<gene>
    <name evidence="4" type="ORF">EV215_1568</name>
</gene>
<sequence>MKIAFISDVHSNYYALKSVLENIKKEKANEIYLAGDIIGYHSMPNEVIELIKENNIISIKGNHDYDIINKRFDENIKDFKIWTYENLTEENKKYIINLPEELIIEKNNIRIKIVHGSSRDIAEYLFENSKQIEKEAENLKEDVLICAHTHFPYIKKIHNKIIVNTGSVGKPKIAKPTPNYIILNTENKEFEIKFVEYEVEKMCKDMKNKGLSEKHIKELRLGKVIK</sequence>
<dbReference type="Proteomes" id="UP000294678">
    <property type="component" value="Unassembled WGS sequence"/>
</dbReference>
<dbReference type="EMBL" id="SOBG01000006">
    <property type="protein sequence ID" value="TDT69226.1"/>
    <property type="molecule type" value="Genomic_DNA"/>
</dbReference>
<comment type="cofactor">
    <cofactor evidence="2">
        <name>a divalent metal cation</name>
        <dbReference type="ChEBI" id="CHEBI:60240"/>
    </cofactor>
</comment>
<evidence type="ECO:0000256" key="1">
    <source>
        <dbReference type="ARBA" id="ARBA00008950"/>
    </source>
</evidence>
<accession>A0AA46I596</accession>
<comment type="caution">
    <text evidence="4">The sequence shown here is derived from an EMBL/GenBank/DDBJ whole genome shotgun (WGS) entry which is preliminary data.</text>
</comment>